<evidence type="ECO:0000313" key="2">
    <source>
        <dbReference type="EMBL" id="QND41703.1"/>
    </source>
</evidence>
<feature type="region of interest" description="Disordered" evidence="1">
    <location>
        <begin position="1"/>
        <end position="21"/>
    </location>
</feature>
<dbReference type="EMBL" id="CP050549">
    <property type="protein sequence ID" value="QND41703.1"/>
    <property type="molecule type" value="Genomic_DNA"/>
</dbReference>
<organism evidence="2 3">
    <name type="scientific">Rhizobium leguminosarum bv. viciae</name>
    <dbReference type="NCBI Taxonomy" id="387"/>
    <lineage>
        <taxon>Bacteria</taxon>
        <taxon>Pseudomonadati</taxon>
        <taxon>Pseudomonadota</taxon>
        <taxon>Alphaproteobacteria</taxon>
        <taxon>Hyphomicrobiales</taxon>
        <taxon>Rhizobiaceae</taxon>
        <taxon>Rhizobium/Agrobacterium group</taxon>
        <taxon>Rhizobium</taxon>
    </lineage>
</organism>
<sequence>MDFALFDPLGGNARGNRGRPPEPDYVCLNDMARLMVRDPTLSKTDAAWTVVRPKAGRRGAKPSHKSSVARLVRKWREHPWVFRNFQKHHERKVKTILDGAARMTLSLKFSGVTRRSEFDVLFFSQFPLCWEVCDDPRVVKAADEVWKKCSPAS</sequence>
<dbReference type="Proteomes" id="UP000515518">
    <property type="component" value="Chromosome"/>
</dbReference>
<proteinExistence type="predicted"/>
<name>A0A7G6RHH1_RHILV</name>
<evidence type="ECO:0000313" key="3">
    <source>
        <dbReference type="Proteomes" id="UP000515518"/>
    </source>
</evidence>
<protein>
    <submittedName>
        <fullName evidence="2">Uncharacterized protein</fullName>
    </submittedName>
</protein>
<dbReference type="AlphaFoldDB" id="A0A7G6RHH1"/>
<accession>A0A7G6RHH1</accession>
<evidence type="ECO:0000256" key="1">
    <source>
        <dbReference type="SAM" id="MobiDB-lite"/>
    </source>
</evidence>
<gene>
    <name evidence="2" type="ORF">HB770_02315</name>
</gene>
<reference evidence="3" key="1">
    <citation type="journal article" date="2020" name="Mol. Plant Microbe">
        <title>Rhizobial microsymbionts of the narrowly endemic Oxytropis species growing in Kamchatka are characterized by significant genetic diversity and possess a set of genes that are associated with T3SS and T6SS secretion systems and can affect the development of symbiosis.</title>
        <authorList>
            <person name="Safronova V."/>
            <person name="Guro P."/>
            <person name="Sazanova A."/>
            <person name="Kuznetsova I."/>
            <person name="Belimov A."/>
            <person name="Yakubov V."/>
            <person name="Chirak E."/>
            <person name="Afonin A."/>
            <person name="Gogolev Y."/>
            <person name="Andronov E."/>
            <person name="Tikhonovich I."/>
        </authorList>
    </citation>
    <scope>NUCLEOTIDE SEQUENCE [LARGE SCALE GENOMIC DNA]</scope>
    <source>
        <strain evidence="3">RCAM0610</strain>
    </source>
</reference>